<feature type="transmembrane region" description="Helical" evidence="1">
    <location>
        <begin position="178"/>
        <end position="197"/>
    </location>
</feature>
<evidence type="ECO:0000313" key="3">
    <source>
        <dbReference type="Proteomes" id="UP000284842"/>
    </source>
</evidence>
<evidence type="ECO:0000313" key="2">
    <source>
        <dbReference type="EMBL" id="PPQ64124.1"/>
    </source>
</evidence>
<dbReference type="AlphaFoldDB" id="A0A409VB15"/>
<dbReference type="OrthoDB" id="2354757at2759"/>
<feature type="transmembrane region" description="Helical" evidence="1">
    <location>
        <begin position="136"/>
        <end position="158"/>
    </location>
</feature>
<accession>A0A409VB15</accession>
<evidence type="ECO:0008006" key="4">
    <source>
        <dbReference type="Google" id="ProtNLM"/>
    </source>
</evidence>
<comment type="caution">
    <text evidence="2">The sequence shown here is derived from an EMBL/GenBank/DDBJ whole genome shotgun (WGS) entry which is preliminary data.</text>
</comment>
<gene>
    <name evidence="2" type="ORF">CVT24_008735</name>
</gene>
<feature type="transmembrane region" description="Helical" evidence="1">
    <location>
        <begin position="106"/>
        <end position="124"/>
    </location>
</feature>
<dbReference type="GO" id="GO:0005886">
    <property type="term" value="C:plasma membrane"/>
    <property type="evidence" value="ECO:0007669"/>
    <property type="project" value="InterPro"/>
</dbReference>
<keyword evidence="1" id="KW-0812">Transmembrane</keyword>
<dbReference type="Pfam" id="PF06687">
    <property type="entry name" value="SUR7"/>
    <property type="match status" value="1"/>
</dbReference>
<dbReference type="Proteomes" id="UP000284842">
    <property type="component" value="Unassembled WGS sequence"/>
</dbReference>
<proteinExistence type="predicted"/>
<dbReference type="InterPro" id="IPR009571">
    <property type="entry name" value="SUR7/Rim9-like_fungi"/>
</dbReference>
<dbReference type="GO" id="GO:0032153">
    <property type="term" value="C:cell division site"/>
    <property type="evidence" value="ECO:0007669"/>
    <property type="project" value="TreeGrafter"/>
</dbReference>
<organism evidence="2 3">
    <name type="scientific">Panaeolus cyanescens</name>
    <dbReference type="NCBI Taxonomy" id="181874"/>
    <lineage>
        <taxon>Eukaryota</taxon>
        <taxon>Fungi</taxon>
        <taxon>Dikarya</taxon>
        <taxon>Basidiomycota</taxon>
        <taxon>Agaricomycotina</taxon>
        <taxon>Agaricomycetes</taxon>
        <taxon>Agaricomycetidae</taxon>
        <taxon>Agaricales</taxon>
        <taxon>Agaricineae</taxon>
        <taxon>Galeropsidaceae</taxon>
        <taxon>Panaeolus</taxon>
    </lineage>
</organism>
<protein>
    <recommendedName>
        <fullName evidence="4">Pali-domain-containing protein</fullName>
    </recommendedName>
</protein>
<dbReference type="InterPro" id="IPR051380">
    <property type="entry name" value="pH-response_reg_palI/RIM9"/>
</dbReference>
<feature type="transmembrane region" description="Helical" evidence="1">
    <location>
        <begin position="12"/>
        <end position="34"/>
    </location>
</feature>
<dbReference type="EMBL" id="NHTK01006095">
    <property type="protein sequence ID" value="PPQ64124.1"/>
    <property type="molecule type" value="Genomic_DNA"/>
</dbReference>
<keyword evidence="1" id="KW-0472">Membrane</keyword>
<keyword evidence="3" id="KW-1185">Reference proteome</keyword>
<reference evidence="2 3" key="1">
    <citation type="journal article" date="2018" name="Evol. Lett.">
        <title>Horizontal gene cluster transfer increased hallucinogenic mushroom diversity.</title>
        <authorList>
            <person name="Reynolds H.T."/>
            <person name="Vijayakumar V."/>
            <person name="Gluck-Thaler E."/>
            <person name="Korotkin H.B."/>
            <person name="Matheny P.B."/>
            <person name="Slot J.C."/>
        </authorList>
    </citation>
    <scope>NUCLEOTIDE SEQUENCE [LARGE SCALE GENOMIC DNA]</scope>
    <source>
        <strain evidence="2 3">2629</strain>
    </source>
</reference>
<dbReference type="PANTHER" id="PTHR28013">
    <property type="entry name" value="PROTEIN DCV1-RELATED"/>
    <property type="match status" value="1"/>
</dbReference>
<sequence length="243" mass="26682">MASRAFCIPGLLFLVSAFVLNFIVSISLPFLPALDIARTHFPNSDVAYQSTNNLNEIRFGIWAPCYYNENDDRTCLKTGHAYDIELTSEVNAEDTAFVKASWTRGLAVHPIATAVSFVALLLGLSTHVTVTLIASLVSFLAALLTFIAFAIDIALYALVRHEMKDLNVAVNTNTAPGFWLTFVAFILLLLAGCTVCFGRRRERLANATPAPVVAPLEPATDSIEKPQKQPFWARFKRDADSKA</sequence>
<dbReference type="Gene3D" id="1.20.140.150">
    <property type="match status" value="1"/>
</dbReference>
<dbReference type="STRING" id="181874.A0A409VB15"/>
<dbReference type="PANTHER" id="PTHR28013:SF4">
    <property type="entry name" value="MARVEL DOMAIN-CONTAINING PROTEIN"/>
    <property type="match status" value="1"/>
</dbReference>
<dbReference type="GO" id="GO:0035838">
    <property type="term" value="C:growing cell tip"/>
    <property type="evidence" value="ECO:0007669"/>
    <property type="project" value="TreeGrafter"/>
</dbReference>
<evidence type="ECO:0000256" key="1">
    <source>
        <dbReference type="SAM" id="Phobius"/>
    </source>
</evidence>
<keyword evidence="1" id="KW-1133">Transmembrane helix</keyword>
<name>A0A409VB15_9AGAR</name>
<dbReference type="InParanoid" id="A0A409VB15"/>